<dbReference type="AlphaFoldDB" id="A0A1F5S4T5"/>
<dbReference type="Pfam" id="PF00472">
    <property type="entry name" value="RF-1"/>
    <property type="match status" value="1"/>
</dbReference>
<dbReference type="GO" id="GO:0072344">
    <property type="term" value="P:rescue of stalled ribosome"/>
    <property type="evidence" value="ECO:0007669"/>
    <property type="project" value="TreeGrafter"/>
</dbReference>
<dbReference type="GO" id="GO:0004045">
    <property type="term" value="F:peptidyl-tRNA hydrolase activity"/>
    <property type="evidence" value="ECO:0007669"/>
    <property type="project" value="TreeGrafter"/>
</dbReference>
<dbReference type="GO" id="GO:0003747">
    <property type="term" value="F:translation release factor activity"/>
    <property type="evidence" value="ECO:0007669"/>
    <property type="project" value="InterPro"/>
</dbReference>
<dbReference type="InterPro" id="IPR000352">
    <property type="entry name" value="Pep_chain_release_fac_I"/>
</dbReference>
<evidence type="ECO:0000259" key="2">
    <source>
        <dbReference type="Pfam" id="PF00472"/>
    </source>
</evidence>
<organism evidence="3 4">
    <name type="scientific">Candidatus Falkowbacteria bacterium RIFOXYA2_FULL_38_12</name>
    <dbReference type="NCBI Taxonomy" id="1797993"/>
    <lineage>
        <taxon>Bacteria</taxon>
        <taxon>Candidatus Falkowiibacteriota</taxon>
    </lineage>
</organism>
<evidence type="ECO:0000313" key="4">
    <source>
        <dbReference type="Proteomes" id="UP000177407"/>
    </source>
</evidence>
<protein>
    <recommendedName>
        <fullName evidence="2">Prokaryotic-type class I peptide chain release factors domain-containing protein</fullName>
    </recommendedName>
</protein>
<accession>A0A1F5S4T5</accession>
<proteinExistence type="inferred from homology"/>
<dbReference type="InterPro" id="IPR045853">
    <property type="entry name" value="Pep_chain_release_fac_I_sf"/>
</dbReference>
<feature type="domain" description="Prokaryotic-type class I peptide chain release factors" evidence="2">
    <location>
        <begin position="9"/>
        <end position="134"/>
    </location>
</feature>
<dbReference type="EMBL" id="MFGA01000006">
    <property type="protein sequence ID" value="OGF21443.1"/>
    <property type="molecule type" value="Genomic_DNA"/>
</dbReference>
<dbReference type="Gene3D" id="3.30.160.20">
    <property type="match status" value="1"/>
</dbReference>
<sequence>MVTKNNFPKITIPEDELEFDFSRASGKGGQNLNKRSTRVQLYWSIGNSKIFSEQEKRIIRNAFKNRVTQNDEIIFAVQKEKSQDQNRDTARELLNNAIQKALKPKIKRIATKPTRGSVEKRIKNKKELGEKKELRKVKIVNGWL</sequence>
<reference evidence="3 4" key="1">
    <citation type="journal article" date="2016" name="Nat. Commun.">
        <title>Thousands of microbial genomes shed light on interconnected biogeochemical processes in an aquifer system.</title>
        <authorList>
            <person name="Anantharaman K."/>
            <person name="Brown C.T."/>
            <person name="Hug L.A."/>
            <person name="Sharon I."/>
            <person name="Castelle C.J."/>
            <person name="Probst A.J."/>
            <person name="Thomas B.C."/>
            <person name="Singh A."/>
            <person name="Wilkins M.J."/>
            <person name="Karaoz U."/>
            <person name="Brodie E.L."/>
            <person name="Williams K.H."/>
            <person name="Hubbard S.S."/>
            <person name="Banfield J.F."/>
        </authorList>
    </citation>
    <scope>NUCLEOTIDE SEQUENCE [LARGE SCALE GENOMIC DNA]</scope>
</reference>
<dbReference type="PANTHER" id="PTHR47814">
    <property type="entry name" value="PEPTIDYL-TRNA HYDROLASE ARFB"/>
    <property type="match status" value="1"/>
</dbReference>
<dbReference type="GO" id="GO:0043022">
    <property type="term" value="F:ribosome binding"/>
    <property type="evidence" value="ECO:0007669"/>
    <property type="project" value="TreeGrafter"/>
</dbReference>
<gene>
    <name evidence="3" type="ORF">A2257_00640</name>
</gene>
<dbReference type="Proteomes" id="UP000177407">
    <property type="component" value="Unassembled WGS sequence"/>
</dbReference>
<dbReference type="SUPFAM" id="SSF75620">
    <property type="entry name" value="Release factor"/>
    <property type="match status" value="1"/>
</dbReference>
<name>A0A1F5S4T5_9BACT</name>
<comment type="caution">
    <text evidence="3">The sequence shown here is derived from an EMBL/GenBank/DDBJ whole genome shotgun (WGS) entry which is preliminary data.</text>
</comment>
<dbReference type="PANTHER" id="PTHR47814:SF1">
    <property type="entry name" value="PEPTIDYL-TRNA HYDROLASE ARFB"/>
    <property type="match status" value="1"/>
</dbReference>
<evidence type="ECO:0000313" key="3">
    <source>
        <dbReference type="EMBL" id="OGF21443.1"/>
    </source>
</evidence>
<dbReference type="NCBIfam" id="NF006718">
    <property type="entry name" value="PRK09256.1"/>
    <property type="match status" value="1"/>
</dbReference>
<evidence type="ECO:0000256" key="1">
    <source>
        <dbReference type="ARBA" id="ARBA00010835"/>
    </source>
</evidence>
<comment type="similarity">
    <text evidence="1">Belongs to the prokaryotic/mitochondrial release factor family.</text>
</comment>